<dbReference type="PANTHER" id="PTHR14919">
    <property type="entry name" value="KPL2-RELATED"/>
    <property type="match status" value="1"/>
</dbReference>
<sequence>MHQAVECGIKIPTELFSHQREFFFNGDVKLFQEIAPLNIPSPLKIDHPRNFTLQNLITVHQHFVETSPSGFISNKAFVEIFHNILEQYERNHVLPECWKNVNIGKIEILCTTIFGGTEFINWRKFLVAVAEMFPTPSLLQLLESLANFNSIDEHNVGCVTQEQFEKIQCWFEGIHQGKINPEMGDNINNIKKTLFHIFMERKEDVPVLHYIDFLLYFAVSVDSFQGFYRALSLTIGQPLLNEENVLNDVSKR</sequence>
<keyword evidence="3" id="KW-1185">Reference proteome</keyword>
<dbReference type="SUPFAM" id="SSF47473">
    <property type="entry name" value="EF-hand"/>
    <property type="match status" value="1"/>
</dbReference>
<evidence type="ECO:0000259" key="1">
    <source>
        <dbReference type="Pfam" id="PF24082"/>
    </source>
</evidence>
<feature type="domain" description="SPEF2 C-terminal" evidence="1">
    <location>
        <begin position="51"/>
        <end position="239"/>
    </location>
</feature>
<dbReference type="Ensembl" id="ENSEBUT00000025814.1">
    <property type="protein sequence ID" value="ENSEBUP00000025238.1"/>
    <property type="gene ID" value="ENSEBUG00000015572.1"/>
</dbReference>
<evidence type="ECO:0000313" key="2">
    <source>
        <dbReference type="Ensembl" id="ENSEBUP00000025238.1"/>
    </source>
</evidence>
<reference evidence="2" key="2">
    <citation type="submission" date="2025-09" db="UniProtKB">
        <authorList>
            <consortium name="Ensembl"/>
        </authorList>
    </citation>
    <scope>IDENTIFICATION</scope>
</reference>
<dbReference type="InterPro" id="IPR056199">
    <property type="entry name" value="SPEF2_C"/>
</dbReference>
<dbReference type="InterPro" id="IPR052634">
    <property type="entry name" value="Sperm_flagellar-bone_growth"/>
</dbReference>
<dbReference type="GeneTree" id="ENSGT00390000008160"/>
<reference evidence="2" key="1">
    <citation type="submission" date="2025-08" db="UniProtKB">
        <authorList>
            <consortium name="Ensembl"/>
        </authorList>
    </citation>
    <scope>IDENTIFICATION</scope>
</reference>
<organism evidence="2 3">
    <name type="scientific">Eptatretus burgeri</name>
    <name type="common">Inshore hagfish</name>
    <dbReference type="NCBI Taxonomy" id="7764"/>
    <lineage>
        <taxon>Eukaryota</taxon>
        <taxon>Metazoa</taxon>
        <taxon>Chordata</taxon>
        <taxon>Craniata</taxon>
        <taxon>Vertebrata</taxon>
        <taxon>Cyclostomata</taxon>
        <taxon>Myxini</taxon>
        <taxon>Myxiniformes</taxon>
        <taxon>Myxinidae</taxon>
        <taxon>Eptatretinae</taxon>
        <taxon>Eptatretus</taxon>
    </lineage>
</organism>
<dbReference type="AlphaFoldDB" id="A0A8C4R4M1"/>
<dbReference type="Pfam" id="PF24082">
    <property type="entry name" value="SPEF2_C"/>
    <property type="match status" value="1"/>
</dbReference>
<name>A0A8C4R4M1_EPTBU</name>
<dbReference type="Proteomes" id="UP000694388">
    <property type="component" value="Unplaced"/>
</dbReference>
<protein>
    <recommendedName>
        <fullName evidence="1">SPEF2 C-terminal domain-containing protein</fullName>
    </recommendedName>
</protein>
<dbReference type="PANTHER" id="PTHR14919:SF0">
    <property type="entry name" value="SPERM FLAGELLAR PROTEIN 2"/>
    <property type="match status" value="1"/>
</dbReference>
<evidence type="ECO:0000313" key="3">
    <source>
        <dbReference type="Proteomes" id="UP000694388"/>
    </source>
</evidence>
<proteinExistence type="predicted"/>
<accession>A0A8C4R4M1</accession>
<dbReference type="InterPro" id="IPR011992">
    <property type="entry name" value="EF-hand-dom_pair"/>
</dbReference>